<dbReference type="InterPro" id="IPR027417">
    <property type="entry name" value="P-loop_NTPase"/>
</dbReference>
<dbReference type="AlphaFoldDB" id="A0A1J7ITZ0"/>
<reference evidence="2 3" key="1">
    <citation type="submission" date="2016-10" db="EMBL/GenBank/DDBJ databases">
        <title>Draft genome sequence of Coniochaeta ligniaria NRRL30616, a lignocellulolytic fungus for bioabatement of inhibitors in plant biomass hydrolysates.</title>
        <authorList>
            <consortium name="DOE Joint Genome Institute"/>
            <person name="Jimenez D.J."/>
            <person name="Hector R.E."/>
            <person name="Riley R."/>
            <person name="Sun H."/>
            <person name="Grigoriev I.V."/>
            <person name="Van Elsas J.D."/>
            <person name="Nichols N.N."/>
        </authorList>
    </citation>
    <scope>NUCLEOTIDE SEQUENCE [LARGE SCALE GENOMIC DNA]</scope>
    <source>
        <strain evidence="2 3">NRRL 30616</strain>
    </source>
</reference>
<gene>
    <name evidence="2" type="ORF">CONLIGDRAFT_679717</name>
</gene>
<evidence type="ECO:0000259" key="1">
    <source>
        <dbReference type="Pfam" id="PF00270"/>
    </source>
</evidence>
<dbReference type="InterPro" id="IPR011545">
    <property type="entry name" value="DEAD/DEAH_box_helicase_dom"/>
</dbReference>
<organism evidence="2 3">
    <name type="scientific">Coniochaeta ligniaria NRRL 30616</name>
    <dbReference type="NCBI Taxonomy" id="1408157"/>
    <lineage>
        <taxon>Eukaryota</taxon>
        <taxon>Fungi</taxon>
        <taxon>Dikarya</taxon>
        <taxon>Ascomycota</taxon>
        <taxon>Pezizomycotina</taxon>
        <taxon>Sordariomycetes</taxon>
        <taxon>Sordariomycetidae</taxon>
        <taxon>Coniochaetales</taxon>
        <taxon>Coniochaetaceae</taxon>
        <taxon>Coniochaeta</taxon>
    </lineage>
</organism>
<name>A0A1J7ITZ0_9PEZI</name>
<evidence type="ECO:0000313" key="2">
    <source>
        <dbReference type="EMBL" id="OIW30966.1"/>
    </source>
</evidence>
<protein>
    <recommendedName>
        <fullName evidence="1">DEAD/DEAH-box helicase domain-containing protein</fullName>
    </recommendedName>
</protein>
<dbReference type="Pfam" id="PF00270">
    <property type="entry name" value="DEAD"/>
    <property type="match status" value="1"/>
</dbReference>
<dbReference type="Proteomes" id="UP000182658">
    <property type="component" value="Unassembled WGS sequence"/>
</dbReference>
<dbReference type="Gene3D" id="3.40.50.300">
    <property type="entry name" value="P-loop containing nucleotide triphosphate hydrolases"/>
    <property type="match status" value="1"/>
</dbReference>
<dbReference type="OrthoDB" id="4778084at2759"/>
<proteinExistence type="predicted"/>
<evidence type="ECO:0000313" key="3">
    <source>
        <dbReference type="Proteomes" id="UP000182658"/>
    </source>
</evidence>
<sequence length="178" mass="19684">MVCTPVVARSLANKFKNFKLHLILYNEVNGHPNVLKPQDVFNPNRPVDSFDAYLSRGNSFLRESLSKDFFTLHTVSPDPYKADTATIAYAKQVLVDAKLRSHQLQVLTAIGNGTRDFIYVVGTSRGKSVAYQIPALDDSLGQTVVIQPLKALQLQTKEKLASRGIEAPKALPKAEFKA</sequence>
<dbReference type="GO" id="GO:0005524">
    <property type="term" value="F:ATP binding"/>
    <property type="evidence" value="ECO:0007669"/>
    <property type="project" value="InterPro"/>
</dbReference>
<dbReference type="SUPFAM" id="SSF52540">
    <property type="entry name" value="P-loop containing nucleoside triphosphate hydrolases"/>
    <property type="match status" value="1"/>
</dbReference>
<keyword evidence="3" id="KW-1185">Reference proteome</keyword>
<dbReference type="InParanoid" id="A0A1J7ITZ0"/>
<dbReference type="EMBL" id="KV875096">
    <property type="protein sequence ID" value="OIW30966.1"/>
    <property type="molecule type" value="Genomic_DNA"/>
</dbReference>
<dbReference type="GO" id="GO:0003676">
    <property type="term" value="F:nucleic acid binding"/>
    <property type="evidence" value="ECO:0007669"/>
    <property type="project" value="InterPro"/>
</dbReference>
<feature type="domain" description="DEAD/DEAH-box helicase" evidence="1">
    <location>
        <begin position="101"/>
        <end position="166"/>
    </location>
</feature>
<accession>A0A1J7ITZ0</accession>